<evidence type="ECO:0000259" key="1">
    <source>
        <dbReference type="Pfam" id="PF00534"/>
    </source>
</evidence>
<reference evidence="3 4" key="1">
    <citation type="journal article" date="2014" name="Genome Announc.">
        <title>Complete Genome Sequence of Hyphomicrobium nitrativorans Strain NL23, a Denitrifying Bacterium Isolated from Biofilm of a Methanol-Fed Denitrification System Treating Seawater at the Montreal Biodome.</title>
        <authorList>
            <person name="Martineau C."/>
            <person name="Villeneuve C."/>
            <person name="Mauffrey F."/>
            <person name="Villemur R."/>
        </authorList>
    </citation>
    <scope>NUCLEOTIDE SEQUENCE [LARGE SCALE GENOMIC DNA]</scope>
    <source>
        <strain evidence="3">NL23</strain>
    </source>
</reference>
<dbReference type="InterPro" id="IPR001296">
    <property type="entry name" value="Glyco_trans_1"/>
</dbReference>
<dbReference type="Pfam" id="PF00534">
    <property type="entry name" value="Glycos_transf_1"/>
    <property type="match status" value="1"/>
</dbReference>
<dbReference type="CDD" id="cd03802">
    <property type="entry name" value="GT4_AviGT4-like"/>
    <property type="match status" value="1"/>
</dbReference>
<keyword evidence="4" id="KW-1185">Reference proteome</keyword>
<dbReference type="SUPFAM" id="SSF53756">
    <property type="entry name" value="UDP-Glycosyltransferase/glycogen phosphorylase"/>
    <property type="match status" value="1"/>
</dbReference>
<dbReference type="Gene3D" id="3.40.50.2000">
    <property type="entry name" value="Glycogen Phosphorylase B"/>
    <property type="match status" value="2"/>
</dbReference>
<evidence type="ECO:0000313" key="4">
    <source>
        <dbReference type="Proteomes" id="UP000018542"/>
    </source>
</evidence>
<sequence length="357" mass="39664">MRIAQVAPLAESVPPKFYGGTERVVSWLTEELVRQGHEVTLFASGDSETSATLVPCCPRGLRLAGVRDHLATHLVMLSKVMRASADFDIIHFHVDLLQHPLFNRIRHKTITTMHGRLDLPDNMPIYKAFPRMPLVSISNHQRLPMPAFINWVDTIPHGLPESLCRFNPHGGDYLAFLGRICRDKRPDRAIEIAKRTGIPLKIAAKVDPADTDYFEQVIRPMLDHPLIEFIGEIDDQQKGAFLGNARALLFPIDWPEPFGLVMIEAMSVGTPVIAWRAGSVPEIITEGVSGFMVSSIDEGVAAVEKSLTLDRALVRQAFEQRFTVEKMTNAYVSAYTRQLALTSDASLPQRVGALAAI</sequence>
<dbReference type="GO" id="GO:0016757">
    <property type="term" value="F:glycosyltransferase activity"/>
    <property type="evidence" value="ECO:0007669"/>
    <property type="project" value="InterPro"/>
</dbReference>
<dbReference type="KEGG" id="hni:W911_04900"/>
<dbReference type="HOGENOM" id="CLU_042257_1_0_5"/>
<accession>V5SCV0</accession>
<dbReference type="PATRIC" id="fig|1029756.8.peg.1030"/>
<feature type="domain" description="Glycosyltransferase subfamily 4-like N-terminal" evidence="2">
    <location>
        <begin position="18"/>
        <end position="124"/>
    </location>
</feature>
<protein>
    <submittedName>
        <fullName evidence="3">Glycosyl transferase</fullName>
    </submittedName>
</protein>
<dbReference type="AlphaFoldDB" id="V5SCV0"/>
<dbReference type="EMBL" id="CP006912">
    <property type="protein sequence ID" value="AHB47870.1"/>
    <property type="molecule type" value="Genomic_DNA"/>
</dbReference>
<dbReference type="PANTHER" id="PTHR12526:SF595">
    <property type="entry name" value="BLL5217 PROTEIN"/>
    <property type="match status" value="1"/>
</dbReference>
<keyword evidence="3" id="KW-0808">Transferase</keyword>
<dbReference type="RefSeq" id="WP_023786385.1">
    <property type="nucleotide sequence ID" value="NC_022997.1"/>
</dbReference>
<proteinExistence type="predicted"/>
<gene>
    <name evidence="3" type="ORF">W911_04900</name>
</gene>
<dbReference type="OrthoDB" id="9801573at2"/>
<organism evidence="3 4">
    <name type="scientific">Hyphomicrobium nitrativorans NL23</name>
    <dbReference type="NCBI Taxonomy" id="1029756"/>
    <lineage>
        <taxon>Bacteria</taxon>
        <taxon>Pseudomonadati</taxon>
        <taxon>Pseudomonadota</taxon>
        <taxon>Alphaproteobacteria</taxon>
        <taxon>Hyphomicrobiales</taxon>
        <taxon>Hyphomicrobiaceae</taxon>
        <taxon>Hyphomicrobium</taxon>
    </lineage>
</organism>
<evidence type="ECO:0000313" key="3">
    <source>
        <dbReference type="EMBL" id="AHB47870.1"/>
    </source>
</evidence>
<dbReference type="STRING" id="1029756.W911_04900"/>
<dbReference type="Proteomes" id="UP000018542">
    <property type="component" value="Chromosome"/>
</dbReference>
<dbReference type="PANTHER" id="PTHR12526">
    <property type="entry name" value="GLYCOSYLTRANSFERASE"/>
    <property type="match status" value="1"/>
</dbReference>
<evidence type="ECO:0000259" key="2">
    <source>
        <dbReference type="Pfam" id="PF13439"/>
    </source>
</evidence>
<dbReference type="Pfam" id="PF13439">
    <property type="entry name" value="Glyco_transf_4"/>
    <property type="match status" value="1"/>
</dbReference>
<dbReference type="InterPro" id="IPR028098">
    <property type="entry name" value="Glyco_trans_4-like_N"/>
</dbReference>
<feature type="domain" description="Glycosyl transferase family 1" evidence="1">
    <location>
        <begin position="169"/>
        <end position="298"/>
    </location>
</feature>
<name>V5SCV0_9HYPH</name>